<evidence type="ECO:0000313" key="2">
    <source>
        <dbReference type="Proteomes" id="UP000299102"/>
    </source>
</evidence>
<dbReference type="Proteomes" id="UP000299102">
    <property type="component" value="Unassembled WGS sequence"/>
</dbReference>
<protein>
    <submittedName>
        <fullName evidence="1">Uncharacterized protein</fullName>
    </submittedName>
</protein>
<sequence length="75" mass="8298">MGVCTDWRWNAAHAFHRQSVHMDVDGAPAWGCVHANVEDDRPRGQLMVDHRLQLNSGELRRSQTAAGGIGFSLSN</sequence>
<keyword evidence="2" id="KW-1185">Reference proteome</keyword>
<evidence type="ECO:0000313" key="1">
    <source>
        <dbReference type="EMBL" id="GBP05580.1"/>
    </source>
</evidence>
<reference evidence="1 2" key="1">
    <citation type="journal article" date="2019" name="Commun. Biol.">
        <title>The bagworm genome reveals a unique fibroin gene that provides high tensile strength.</title>
        <authorList>
            <person name="Kono N."/>
            <person name="Nakamura H."/>
            <person name="Ohtoshi R."/>
            <person name="Tomita M."/>
            <person name="Numata K."/>
            <person name="Arakawa K."/>
        </authorList>
    </citation>
    <scope>NUCLEOTIDE SEQUENCE [LARGE SCALE GENOMIC DNA]</scope>
</reference>
<name>A0A4C1SWF1_EUMVA</name>
<dbReference type="AlphaFoldDB" id="A0A4C1SWF1"/>
<dbReference type="EMBL" id="BGZK01000018">
    <property type="protein sequence ID" value="GBP05580.1"/>
    <property type="molecule type" value="Genomic_DNA"/>
</dbReference>
<comment type="caution">
    <text evidence="1">The sequence shown here is derived from an EMBL/GenBank/DDBJ whole genome shotgun (WGS) entry which is preliminary data.</text>
</comment>
<proteinExistence type="predicted"/>
<gene>
    <name evidence="1" type="ORF">EVAR_3061_1</name>
</gene>
<accession>A0A4C1SWF1</accession>
<organism evidence="1 2">
    <name type="scientific">Eumeta variegata</name>
    <name type="common">Bagworm moth</name>
    <name type="synonym">Eumeta japonica</name>
    <dbReference type="NCBI Taxonomy" id="151549"/>
    <lineage>
        <taxon>Eukaryota</taxon>
        <taxon>Metazoa</taxon>
        <taxon>Ecdysozoa</taxon>
        <taxon>Arthropoda</taxon>
        <taxon>Hexapoda</taxon>
        <taxon>Insecta</taxon>
        <taxon>Pterygota</taxon>
        <taxon>Neoptera</taxon>
        <taxon>Endopterygota</taxon>
        <taxon>Lepidoptera</taxon>
        <taxon>Glossata</taxon>
        <taxon>Ditrysia</taxon>
        <taxon>Tineoidea</taxon>
        <taxon>Psychidae</taxon>
        <taxon>Oiketicinae</taxon>
        <taxon>Eumeta</taxon>
    </lineage>
</organism>